<reference evidence="3 4" key="1">
    <citation type="journal article" date="2016" name="Nat. Commun.">
        <title>Thousands of microbial genomes shed light on interconnected biogeochemical processes in an aquifer system.</title>
        <authorList>
            <person name="Anantharaman K."/>
            <person name="Brown C.T."/>
            <person name="Hug L.A."/>
            <person name="Sharon I."/>
            <person name="Castelle C.J."/>
            <person name="Probst A.J."/>
            <person name="Thomas B.C."/>
            <person name="Singh A."/>
            <person name="Wilkins M.J."/>
            <person name="Karaoz U."/>
            <person name="Brodie E.L."/>
            <person name="Williams K.H."/>
            <person name="Hubbard S.S."/>
            <person name="Banfield J.F."/>
        </authorList>
    </citation>
    <scope>NUCLEOTIDE SEQUENCE [LARGE SCALE GENOMIC DNA]</scope>
</reference>
<comment type="similarity">
    <text evidence="1">Belongs to the ComF/GntX family.</text>
</comment>
<organism evidence="3 4">
    <name type="scientific">Candidatus Woesebacteria bacterium RBG_16_42_24</name>
    <dbReference type="NCBI Taxonomy" id="1802485"/>
    <lineage>
        <taxon>Bacteria</taxon>
        <taxon>Candidatus Woeseibacteriota</taxon>
    </lineage>
</organism>
<dbReference type="EMBL" id="MGFX01000001">
    <property type="protein sequence ID" value="OGM15787.1"/>
    <property type="molecule type" value="Genomic_DNA"/>
</dbReference>
<dbReference type="Pfam" id="PF18912">
    <property type="entry name" value="DZR_2"/>
    <property type="match status" value="1"/>
</dbReference>
<feature type="domain" description="Double zinc ribbon" evidence="2">
    <location>
        <begin position="11"/>
        <end position="61"/>
    </location>
</feature>
<sequence length="245" mass="27494">MVWLYYSAMGILDLLFPKTCLGCGKEGRYICENCIDKVKTPKPVCPGCLKSSIDGMTHSKCLRPWGLDGLTALWNYDGVIRKAILALKYKYADEVAKELSNYALAAIKTYNSSFLVPASPAGRPNSYSLVPVPLYWYRKNWRGFNQTEEIGKVVAEGVGWKFIPDLLVRHELKVPQTALKRKERLQNVRGVFALNSSYALNPIPHTLVLFDDVWTTGSTLKEAAKVLKRAHVEKIWGLTLARGIS</sequence>
<evidence type="ECO:0000256" key="1">
    <source>
        <dbReference type="ARBA" id="ARBA00008007"/>
    </source>
</evidence>
<dbReference type="PANTHER" id="PTHR47505:SF1">
    <property type="entry name" value="DNA UTILIZATION PROTEIN YHGH"/>
    <property type="match status" value="1"/>
</dbReference>
<dbReference type="STRING" id="1802485.A2V97_03380"/>
<dbReference type="Gene3D" id="3.40.50.2020">
    <property type="match status" value="1"/>
</dbReference>
<dbReference type="InterPro" id="IPR029057">
    <property type="entry name" value="PRTase-like"/>
</dbReference>
<evidence type="ECO:0000313" key="3">
    <source>
        <dbReference type="EMBL" id="OGM15787.1"/>
    </source>
</evidence>
<dbReference type="Proteomes" id="UP000177382">
    <property type="component" value="Unassembled WGS sequence"/>
</dbReference>
<evidence type="ECO:0000259" key="2">
    <source>
        <dbReference type="Pfam" id="PF18912"/>
    </source>
</evidence>
<dbReference type="InterPro" id="IPR044005">
    <property type="entry name" value="DZR_2"/>
</dbReference>
<protein>
    <recommendedName>
        <fullName evidence="2">Double zinc ribbon domain-containing protein</fullName>
    </recommendedName>
</protein>
<name>A0A1F7XL81_9BACT</name>
<gene>
    <name evidence="3" type="ORF">A2V97_03380</name>
</gene>
<dbReference type="SUPFAM" id="SSF53271">
    <property type="entry name" value="PRTase-like"/>
    <property type="match status" value="1"/>
</dbReference>
<dbReference type="PANTHER" id="PTHR47505">
    <property type="entry name" value="DNA UTILIZATION PROTEIN YHGH"/>
    <property type="match status" value="1"/>
</dbReference>
<accession>A0A1F7XL81</accession>
<dbReference type="InterPro" id="IPR051910">
    <property type="entry name" value="ComF/GntX_DNA_util-trans"/>
</dbReference>
<dbReference type="AlphaFoldDB" id="A0A1F7XL81"/>
<dbReference type="CDD" id="cd06223">
    <property type="entry name" value="PRTases_typeI"/>
    <property type="match status" value="1"/>
</dbReference>
<proteinExistence type="inferred from homology"/>
<comment type="caution">
    <text evidence="3">The sequence shown here is derived from an EMBL/GenBank/DDBJ whole genome shotgun (WGS) entry which is preliminary data.</text>
</comment>
<evidence type="ECO:0000313" key="4">
    <source>
        <dbReference type="Proteomes" id="UP000177382"/>
    </source>
</evidence>
<dbReference type="InterPro" id="IPR000836">
    <property type="entry name" value="PRTase_dom"/>
</dbReference>